<evidence type="ECO:0000256" key="1">
    <source>
        <dbReference type="ARBA" id="ARBA00023054"/>
    </source>
</evidence>
<feature type="region of interest" description="Disordered" evidence="3">
    <location>
        <begin position="1527"/>
        <end position="1572"/>
    </location>
</feature>
<evidence type="ECO:0000313" key="4">
    <source>
        <dbReference type="EMBL" id="SPN99743.1"/>
    </source>
</evidence>
<feature type="compositionally biased region" description="Low complexity" evidence="3">
    <location>
        <begin position="303"/>
        <end position="313"/>
    </location>
</feature>
<feature type="region of interest" description="Disordered" evidence="3">
    <location>
        <begin position="965"/>
        <end position="1097"/>
    </location>
</feature>
<feature type="region of interest" description="Disordered" evidence="3">
    <location>
        <begin position="67"/>
        <end position="110"/>
    </location>
</feature>
<name>A0AAE8SSR2_9PEZI</name>
<feature type="compositionally biased region" description="Polar residues" evidence="3">
    <location>
        <begin position="455"/>
        <end position="468"/>
    </location>
</feature>
<feature type="compositionally biased region" description="Polar residues" evidence="3">
    <location>
        <begin position="627"/>
        <end position="639"/>
    </location>
</feature>
<feature type="region of interest" description="Disordered" evidence="3">
    <location>
        <begin position="2328"/>
        <end position="2456"/>
    </location>
</feature>
<feature type="coiled-coil region" evidence="2">
    <location>
        <begin position="2252"/>
        <end position="2279"/>
    </location>
</feature>
<feature type="compositionally biased region" description="Basic and acidic residues" evidence="3">
    <location>
        <begin position="2446"/>
        <end position="2456"/>
    </location>
</feature>
<feature type="compositionally biased region" description="Acidic residues" evidence="3">
    <location>
        <begin position="1546"/>
        <end position="1556"/>
    </location>
</feature>
<dbReference type="Proteomes" id="UP001187682">
    <property type="component" value="Unassembled WGS sequence"/>
</dbReference>
<feature type="compositionally biased region" description="Polar residues" evidence="3">
    <location>
        <begin position="245"/>
        <end position="265"/>
    </location>
</feature>
<feature type="compositionally biased region" description="Polar residues" evidence="3">
    <location>
        <begin position="799"/>
        <end position="814"/>
    </location>
</feature>
<feature type="region of interest" description="Disordered" evidence="3">
    <location>
        <begin position="569"/>
        <end position="589"/>
    </location>
</feature>
<feature type="compositionally biased region" description="Polar residues" evidence="3">
    <location>
        <begin position="2153"/>
        <end position="2166"/>
    </location>
</feature>
<feature type="compositionally biased region" description="Basic residues" evidence="3">
    <location>
        <begin position="716"/>
        <end position="725"/>
    </location>
</feature>
<comment type="caution">
    <text evidence="4">The sequence shown here is derived from an EMBL/GenBank/DDBJ whole genome shotgun (WGS) entry which is preliminary data.</text>
</comment>
<dbReference type="EMBL" id="ONZQ02000003">
    <property type="protein sequence ID" value="SPN99743.1"/>
    <property type="molecule type" value="Genomic_DNA"/>
</dbReference>
<dbReference type="PANTHER" id="PTHR32083">
    <property type="entry name" value="CILIA AND FLAGELLA-ASSOCIATED PROTEIN 58-RELATED"/>
    <property type="match status" value="1"/>
</dbReference>
<feature type="region of interest" description="Disordered" evidence="3">
    <location>
        <begin position="916"/>
        <end position="946"/>
    </location>
</feature>
<feature type="region of interest" description="Disordered" evidence="3">
    <location>
        <begin position="204"/>
        <end position="328"/>
    </location>
</feature>
<feature type="region of interest" description="Disordered" evidence="3">
    <location>
        <begin position="795"/>
        <end position="825"/>
    </location>
</feature>
<accession>A0AAE8SSR2</accession>
<feature type="compositionally biased region" description="Polar residues" evidence="3">
    <location>
        <begin position="479"/>
        <end position="494"/>
    </location>
</feature>
<feature type="region of interest" description="Disordered" evidence="3">
    <location>
        <begin position="1177"/>
        <end position="1356"/>
    </location>
</feature>
<dbReference type="PANTHER" id="PTHR32083:SF0">
    <property type="entry name" value="CILIA AND FLAGELLA-ASSOCIATED PROTEIN 58"/>
    <property type="match status" value="1"/>
</dbReference>
<dbReference type="GO" id="GO:0005856">
    <property type="term" value="C:cytoskeleton"/>
    <property type="evidence" value="ECO:0007669"/>
    <property type="project" value="TreeGrafter"/>
</dbReference>
<feature type="region of interest" description="Disordered" evidence="3">
    <location>
        <begin position="2144"/>
        <end position="2169"/>
    </location>
</feature>
<feature type="coiled-coil region" evidence="2">
    <location>
        <begin position="1937"/>
        <end position="2049"/>
    </location>
</feature>
<feature type="coiled-coil region" evidence="2">
    <location>
        <begin position="1649"/>
        <end position="1855"/>
    </location>
</feature>
<feature type="region of interest" description="Disordered" evidence="3">
    <location>
        <begin position="618"/>
        <end position="639"/>
    </location>
</feature>
<feature type="compositionally biased region" description="Low complexity" evidence="3">
    <location>
        <begin position="1308"/>
        <end position="1318"/>
    </location>
</feature>
<feature type="compositionally biased region" description="Polar residues" evidence="3">
    <location>
        <begin position="29"/>
        <end position="41"/>
    </location>
</feature>
<feature type="compositionally biased region" description="Basic and acidic residues" evidence="3">
    <location>
        <begin position="1338"/>
        <end position="1350"/>
    </location>
</feature>
<feature type="region of interest" description="Disordered" evidence="3">
    <location>
        <begin position="1382"/>
        <end position="1424"/>
    </location>
</feature>
<feature type="compositionally biased region" description="Polar residues" evidence="3">
    <location>
        <begin position="501"/>
        <end position="513"/>
    </location>
</feature>
<feature type="compositionally biased region" description="Low complexity" evidence="3">
    <location>
        <begin position="973"/>
        <end position="984"/>
    </location>
</feature>
<evidence type="ECO:0000256" key="2">
    <source>
        <dbReference type="SAM" id="Coils"/>
    </source>
</evidence>
<proteinExistence type="predicted"/>
<evidence type="ECO:0000256" key="3">
    <source>
        <dbReference type="SAM" id="MobiDB-lite"/>
    </source>
</evidence>
<feature type="compositionally biased region" description="Polar residues" evidence="3">
    <location>
        <begin position="1204"/>
        <end position="1220"/>
    </location>
</feature>
<feature type="compositionally biased region" description="Basic and acidic residues" evidence="3">
    <location>
        <begin position="987"/>
        <end position="1003"/>
    </location>
</feature>
<keyword evidence="5" id="KW-1185">Reference proteome</keyword>
<feature type="region of interest" description="Disordered" evidence="3">
    <location>
        <begin position="706"/>
        <end position="725"/>
    </location>
</feature>
<feature type="region of interest" description="Disordered" evidence="3">
    <location>
        <begin position="1"/>
        <end position="54"/>
    </location>
</feature>
<feature type="region of interest" description="Disordered" evidence="3">
    <location>
        <begin position="451"/>
        <end position="526"/>
    </location>
</feature>
<reference evidence="4" key="1">
    <citation type="submission" date="2018-03" db="EMBL/GenBank/DDBJ databases">
        <authorList>
            <person name="Guldener U."/>
        </authorList>
    </citation>
    <scope>NUCLEOTIDE SEQUENCE</scope>
</reference>
<feature type="compositionally biased region" description="Low complexity" evidence="3">
    <location>
        <begin position="1062"/>
        <end position="1087"/>
    </location>
</feature>
<sequence length="2456" mass="270775">MKIAIVKTSPQQSPPSRPAARDGSPDPSRAQSPALSTTSTADCELGYSPVLPPLPAPILPARALELLRTPPNEPEDDRYITASWGSPYPDTHHDHLRQESFSSENSEDSPIHQLDLHTPFLRPTPELSRELAEQSNYAFVSASVLANRARRQTRGLTEDWIRQHTASDLEEARLWLSDGTADHEPSSLSGSVSSDHGWLEPYDLRTPRANPNNPLARRVSGRLPRTRSSVETLTPEALARMTGSPVATNRMSSSNHDQLPTSGVSDTPALSPEEQPPTPYTSIPPMSVPAPVPVLDQEAKVQKSPSKASPSRSKVSDPAARVQRPKKKVPWKGKNILVLLPLDDERGQPGKPPLPMTQIDVQKMWKSWDELGYNTRGFDLNHDDTQAECESSQSRAFWPSHADMAREHRERKFTVMLPDLNAWKNYVAELAEAKLRALGVSGVDEDLGPLPSVSPVDSNASRIPSSQHPGMPFSPPIPTSSASSNPFPFATTHSMPGGRASSVTSPGIQSTASPFGHHGKYNPRQSISIPASSSPFQIPPQASPHNWAQQALFMQGISRGDSPLSLNGIASPTSPFQQTGSPGFNTHQRHQSLQYPILPHQQSSYFPQRATPTLQELREVDEEVPSKSPSKTPEALNQNPHGLQAEIDDAEYHLEEQLRNELEHDDYSPHHDNDQGKAFHIPNADYFPTSHGRHQSVQFAMPDHAARNSGPAPVLHHPRPHSRGRSLGHNFFMGNDDARDIGAEDRSFSSFKLPAEPAASKSDDVDEIQTNPSNLGTPVQDFDLASALQQNMHRRGFSGASNPWDNSSVASNPVSGHMSHGSKSSFSKLNVQAPEFKFNPQNTFKPAQEQFVFGGNTFQPQPTILQTNPVTQPLPHSATSSLFSMSTGSKINATAPVFSPGQSEFSFSTSGPKFRPDAPAFTPSGATFSDAITSPVSGSESSKRESSMFGNITIPVAEMVKPAKKSKAIPIVRPSSRQSSPAAPDGTHGDADGRRPMTDDSRIKRARAFVSDDGDEVPLFADSPHAEDLPASPQPADLEKTPQPDTALDNGSGDEAAERADTSMSSMMASEATDAKPTAPTSASSPSEVSPRWGSFEFDSRAEMQSFNHALPVGDAPPFFRGHKKSLSATAKPFTPGVLFQKDEPEATDDESVNDGEVEVVDEVEQVCDAEQVDEIEHVDDKEIPASETFNPDAPAFEPVAFNPNATAFNPSTTAFSPTAKSFEPAPFNPAVVEFKPQWEEPEAEEPHQSVEETSEGAAEEEEPASPPQAPVLHRVPQGMAASRFASPPPKPRGLAASRFAASPSPEPQVEQPSPVSSKDGEWEPEAIERQISATPEPFKEEVHEDEPAAVKEAASPTFEEIDAVMRHIDATDPYKGVNYRADSPLQWRQPSPTRQLPLPVATTDSPFHLPPTEHLRSDAPSPSPRRYLALPGEIDHPIMTTELDDPFVEAPGSDHPYEGTVHRLNASRTLPASEWDEDFSEVEQDKLEHRVQFFDGRINDVVGAVLSSRLDPVERSLDVIQRALSKMSGRGVSAHRDRRSTSREEESDADDEDDEPGHHRSMSPQRSKRGDQIRAAVLDALASHQRATLAPVSADPLPVQDNQVILKALEEMKQEFGTNLRLDFRGEDLRNIVEDAVERRMPPTPQPDEESNRKLEEMKAKILDLENRLASEQARAEAEIAARREAQDAAAELQRALSGAESKLEMEVVNRKMLDEVVVDLNEDLRNQKQATEALVNGLNEDLRAQKQTSEELHNGRRAAEDRLSEVQRLLRISTEEEDRLRDTLHDREQRIKSLEEASGEATMRLALLEAAQTSATQSTSELTNKINTMEADLRGARQEVNHWRQEAEHASKSSQRLEADLGEALHKKKYLHKLLDTLGTQLEENERLRDDYRSKFIAVQENMAHAASQVTEENARRTKREQALIARQEVLDARLQAEAKTRERLETELERLEGIERQGMRAVNELKRMEALVAELRTENHQISQAAMRHQREFEDARESGANEVQRVRIAMQSQLDEANHQVNVVREDLEEQILRLKNDLDHSRLDVDSAKAQTEMLLEEAHSTKDAEIQQLTIKHQNEIEDMQTRHDRQFSTAVDDAQSREQRLLERLSISTSRTEHLQDRIIHLEEKLAISKEAAHAAAQAARTSSSPELVTSPPASQQKNIRAMELPEKISPQALRESIMVLQEQLQEREQRIEELQHTVEDLDPDAPAKISKRDDEIIWLRELLAVRHGDLQDIITALSTESYDKDAVRDAVIRLKANLQMEEQERERAMNGGSSVRLPNIAQTIRDAATPRVAQAVGPIAAAWGSWRKAQPSFGSFSGVLSSPAAASARNDTPSKAGVSDRASNLMGGLMTPPASGLRQTPPAAYPSTQPTAFTATGRRFTGQQSDRDSRSSISSRRAEKMPALGTPPPRHAELAQPVTPPPMMERSGYDPDASAGDFDDHGFFDDDD</sequence>
<organism evidence="4 5">
    <name type="scientific">Cephalotrichum gorgonifer</name>
    <dbReference type="NCBI Taxonomy" id="2041049"/>
    <lineage>
        <taxon>Eukaryota</taxon>
        <taxon>Fungi</taxon>
        <taxon>Dikarya</taxon>
        <taxon>Ascomycota</taxon>
        <taxon>Pezizomycotina</taxon>
        <taxon>Sordariomycetes</taxon>
        <taxon>Hypocreomycetidae</taxon>
        <taxon>Microascales</taxon>
        <taxon>Microascaceae</taxon>
        <taxon>Cephalotrichum</taxon>
    </lineage>
</organism>
<evidence type="ECO:0000313" key="5">
    <source>
        <dbReference type="Proteomes" id="UP001187682"/>
    </source>
</evidence>
<feature type="compositionally biased region" description="Acidic residues" evidence="3">
    <location>
        <begin position="1253"/>
        <end position="1264"/>
    </location>
</feature>
<protein>
    <submittedName>
        <fullName evidence="4">Related to myosin heavy chain</fullName>
    </submittedName>
</protein>
<feature type="compositionally biased region" description="Basic and acidic residues" evidence="3">
    <location>
        <begin position="2393"/>
        <end position="2408"/>
    </location>
</feature>
<gene>
    <name evidence="4" type="ORF">DNG_02594</name>
</gene>
<keyword evidence="1 2" id="KW-0175">Coiled coil</keyword>